<dbReference type="EMBL" id="SNXW01000002">
    <property type="protein sequence ID" value="TDP85904.1"/>
    <property type="molecule type" value="Genomic_DNA"/>
</dbReference>
<organism evidence="2 3">
    <name type="scientific">Aquabacterium commune</name>
    <dbReference type="NCBI Taxonomy" id="70586"/>
    <lineage>
        <taxon>Bacteria</taxon>
        <taxon>Pseudomonadati</taxon>
        <taxon>Pseudomonadota</taxon>
        <taxon>Betaproteobacteria</taxon>
        <taxon>Burkholderiales</taxon>
        <taxon>Aquabacterium</taxon>
    </lineage>
</organism>
<reference evidence="2 3" key="1">
    <citation type="submission" date="2019-03" db="EMBL/GenBank/DDBJ databases">
        <title>Genomic Encyclopedia of Type Strains, Phase IV (KMG-IV): sequencing the most valuable type-strain genomes for metagenomic binning, comparative biology and taxonomic classification.</title>
        <authorList>
            <person name="Goeker M."/>
        </authorList>
    </citation>
    <scope>NUCLEOTIDE SEQUENCE [LARGE SCALE GENOMIC DNA]</scope>
    <source>
        <strain evidence="2 3">DSM 11901</strain>
    </source>
</reference>
<dbReference type="Proteomes" id="UP000294593">
    <property type="component" value="Unassembled WGS sequence"/>
</dbReference>
<sequence>MSPWQRALTGLACAAALMLSTGCAKVAPPYTYDVSKPARATQARKATDMAIVLDTRLEWTSKPFAPDQVEYPPFLEYTRFADALQADLASRWPDVKFTVGHSTRPEPDLTPYSGRSHVVVMSLRSLVTSSKYGNRGRTWHLTVLQAEGMDKRLYSPLLRAKFNADFADCYIKQFVLSDNKPQCRQEILAHVASLLKQAEVLP</sequence>
<dbReference type="OrthoDB" id="9806522at2"/>
<gene>
    <name evidence="2" type="ORF">EV672_102254</name>
</gene>
<proteinExistence type="predicted"/>
<keyword evidence="1" id="KW-0732">Signal</keyword>
<evidence type="ECO:0000313" key="2">
    <source>
        <dbReference type="EMBL" id="TDP85904.1"/>
    </source>
</evidence>
<accession>A0A4R6RHX6</accession>
<comment type="caution">
    <text evidence="2">The sequence shown here is derived from an EMBL/GenBank/DDBJ whole genome shotgun (WGS) entry which is preliminary data.</text>
</comment>
<dbReference type="PROSITE" id="PS51257">
    <property type="entry name" value="PROKAR_LIPOPROTEIN"/>
    <property type="match status" value="1"/>
</dbReference>
<feature type="signal peptide" evidence="1">
    <location>
        <begin position="1"/>
        <end position="26"/>
    </location>
</feature>
<evidence type="ECO:0000256" key="1">
    <source>
        <dbReference type="SAM" id="SignalP"/>
    </source>
</evidence>
<keyword evidence="3" id="KW-1185">Reference proteome</keyword>
<evidence type="ECO:0000313" key="3">
    <source>
        <dbReference type="Proteomes" id="UP000294593"/>
    </source>
</evidence>
<protein>
    <recommendedName>
        <fullName evidence="4">Lipoprotein</fullName>
    </recommendedName>
</protein>
<dbReference type="AlphaFoldDB" id="A0A4R6RHX6"/>
<feature type="chain" id="PRO_5020677027" description="Lipoprotein" evidence="1">
    <location>
        <begin position="27"/>
        <end position="202"/>
    </location>
</feature>
<name>A0A4R6RHX6_9BURK</name>
<dbReference type="RefSeq" id="WP_133606919.1">
    <property type="nucleotide sequence ID" value="NZ_SNXW01000002.1"/>
</dbReference>
<evidence type="ECO:0008006" key="4">
    <source>
        <dbReference type="Google" id="ProtNLM"/>
    </source>
</evidence>